<keyword evidence="2" id="KW-0812">Transmembrane</keyword>
<evidence type="ECO:0000256" key="1">
    <source>
        <dbReference type="ARBA" id="ARBA00008335"/>
    </source>
</evidence>
<feature type="transmembrane region" description="Helical" evidence="2">
    <location>
        <begin position="188"/>
        <end position="208"/>
    </location>
</feature>
<keyword evidence="2" id="KW-1133">Transmembrane helix</keyword>
<reference evidence="3" key="1">
    <citation type="submission" date="2016-11" db="UniProtKB">
        <authorList>
            <consortium name="WormBaseParasite"/>
        </authorList>
    </citation>
    <scope>IDENTIFICATION</scope>
    <source>
        <strain evidence="3">pt0022</strain>
    </source>
</reference>
<evidence type="ECO:0000313" key="3">
    <source>
        <dbReference type="WBParaSite" id="maker-PairedContig_1225-snap-gene-1.21-mRNA-1"/>
    </source>
</evidence>
<evidence type="ECO:0000256" key="2">
    <source>
        <dbReference type="SAM" id="Phobius"/>
    </source>
</evidence>
<feature type="transmembrane region" description="Helical" evidence="2">
    <location>
        <begin position="351"/>
        <end position="368"/>
    </location>
</feature>
<feature type="transmembrane region" description="Helical" evidence="2">
    <location>
        <begin position="116"/>
        <end position="139"/>
    </location>
</feature>
<organism evidence="3">
    <name type="scientific">Wuchereria bancrofti</name>
    <dbReference type="NCBI Taxonomy" id="6293"/>
    <lineage>
        <taxon>Eukaryota</taxon>
        <taxon>Metazoa</taxon>
        <taxon>Ecdysozoa</taxon>
        <taxon>Nematoda</taxon>
        <taxon>Chromadorea</taxon>
        <taxon>Rhabditida</taxon>
        <taxon>Spirurina</taxon>
        <taxon>Spiruromorpha</taxon>
        <taxon>Filarioidea</taxon>
        <taxon>Onchocercidae</taxon>
        <taxon>Wuchereria</taxon>
    </lineage>
</organism>
<feature type="transmembrane region" description="Helical" evidence="2">
    <location>
        <begin position="374"/>
        <end position="396"/>
    </location>
</feature>
<proteinExistence type="inferred from homology"/>
<dbReference type="PANTHER" id="PTHR11328">
    <property type="entry name" value="MAJOR FACILITATOR SUPERFAMILY DOMAIN-CONTAINING PROTEIN"/>
    <property type="match status" value="1"/>
</dbReference>
<dbReference type="InterPro" id="IPR036259">
    <property type="entry name" value="MFS_trans_sf"/>
</dbReference>
<dbReference type="Gene3D" id="1.20.1250.20">
    <property type="entry name" value="MFS general substrate transporter like domains"/>
    <property type="match status" value="1"/>
</dbReference>
<dbReference type="GO" id="GO:0015293">
    <property type="term" value="F:symporter activity"/>
    <property type="evidence" value="ECO:0007669"/>
    <property type="project" value="InterPro"/>
</dbReference>
<feature type="transmembrane region" description="Helical" evidence="2">
    <location>
        <begin position="317"/>
        <end position="339"/>
    </location>
</feature>
<feature type="transmembrane region" description="Helical" evidence="2">
    <location>
        <begin position="277"/>
        <end position="297"/>
    </location>
</feature>
<dbReference type="STRING" id="6293.A0A1I8EAH6"/>
<dbReference type="AlphaFoldDB" id="A0A1I8EAH6"/>
<dbReference type="Pfam" id="PF13347">
    <property type="entry name" value="MFS_2"/>
    <property type="match status" value="1"/>
</dbReference>
<sequence>MERNEERNNEETESIENDACAQVENTEVSNELSGCQVFAYGIGHFYNDLCASMWFTYLLLFLEKVIIMRSSVAGLIMLIGQTADALTTACIGVLSDWTSAPLCFRRCGRRKSWHAFGTVLVTFSFAFIYNKCFICGQSVTDWELLVWYAPYVIIFQIGWATVQISHLALLPELTCDESRRTTMNSVRYGFTVIANLVIFVVLSLLLYFDDKGSAIGPLDLRHFNTVSGMVIVVGLFTEITFYTITKEPSRTDHVIVSTEPRHHSGILRSFKLSLSKWMCRFQFHQVGMLYVLCRLYINVSQVYFPFYITHLPNISKTYVAILPMISYCSSLLISSVTGLPFINRRCNLESLALFGCLCGISSCLVIQFDTYFPVHIVAVLLGITQAILLITSLSAVAKLIRQDTESGAFVYGIFSSMDKISNGLALQIIELFSPSSCIANESAVSCTNFYRVVIVVVPSTTLLIAFFVLISLVISEKWSNRIFSVGMNSCSQYMRIQCPMWIRITSHAVK</sequence>
<feature type="transmembrane region" description="Helical" evidence="2">
    <location>
        <begin position="145"/>
        <end position="167"/>
    </location>
</feature>
<dbReference type="GO" id="GO:0005886">
    <property type="term" value="C:plasma membrane"/>
    <property type="evidence" value="ECO:0007669"/>
    <property type="project" value="TreeGrafter"/>
</dbReference>
<dbReference type="GO" id="GO:0008643">
    <property type="term" value="P:carbohydrate transport"/>
    <property type="evidence" value="ECO:0007669"/>
    <property type="project" value="InterPro"/>
</dbReference>
<name>A0A1I8EAH6_WUCBA</name>
<protein>
    <submittedName>
        <fullName evidence="3">Uncharacterized protein</fullName>
    </submittedName>
</protein>
<keyword evidence="2" id="KW-0472">Membrane</keyword>
<dbReference type="SUPFAM" id="SSF103473">
    <property type="entry name" value="MFS general substrate transporter"/>
    <property type="match status" value="1"/>
</dbReference>
<dbReference type="WBParaSite" id="maker-PairedContig_1225-snap-gene-1.21-mRNA-1">
    <property type="protein sequence ID" value="maker-PairedContig_1225-snap-gene-1.21-mRNA-1"/>
    <property type="gene ID" value="maker-PairedContig_1225-snap-gene-1.21"/>
</dbReference>
<dbReference type="CDD" id="cd17491">
    <property type="entry name" value="MFS_MFSD12"/>
    <property type="match status" value="1"/>
</dbReference>
<dbReference type="InterPro" id="IPR039672">
    <property type="entry name" value="MFS_2"/>
</dbReference>
<feature type="transmembrane region" description="Helical" evidence="2">
    <location>
        <begin position="228"/>
        <end position="245"/>
    </location>
</feature>
<dbReference type="PANTHER" id="PTHR11328:SF28">
    <property type="entry name" value="MAJOR FACILITATOR SUPERFAMILY DOMAIN-CONTAINING PROTEIN 12"/>
    <property type="match status" value="1"/>
</dbReference>
<feature type="transmembrane region" description="Helical" evidence="2">
    <location>
        <begin position="449"/>
        <end position="474"/>
    </location>
</feature>
<accession>A0A1I8EAH6</accession>
<comment type="similarity">
    <text evidence="1">Belongs to the major facilitator superfamily.</text>
</comment>